<reference evidence="7 8" key="1">
    <citation type="submission" date="2019-08" db="EMBL/GenBank/DDBJ databases">
        <title>Deep-cultivation of Planctomycetes and their phenomic and genomic characterization uncovers novel biology.</title>
        <authorList>
            <person name="Wiegand S."/>
            <person name="Jogler M."/>
            <person name="Boedeker C."/>
            <person name="Pinto D."/>
            <person name="Vollmers J."/>
            <person name="Rivas-Marin E."/>
            <person name="Kohn T."/>
            <person name="Peeters S.H."/>
            <person name="Heuer A."/>
            <person name="Rast P."/>
            <person name="Oberbeckmann S."/>
            <person name="Bunk B."/>
            <person name="Jeske O."/>
            <person name="Meyerdierks A."/>
            <person name="Storesund J.E."/>
            <person name="Kallscheuer N."/>
            <person name="Luecker S."/>
            <person name="Lage O.M."/>
            <person name="Pohl T."/>
            <person name="Merkel B.J."/>
            <person name="Hornburger P."/>
            <person name="Mueller R.-W."/>
            <person name="Bruemmer F."/>
            <person name="Labrenz M."/>
            <person name="Spormann A.M."/>
            <person name="Op den Camp H."/>
            <person name="Overmann J."/>
            <person name="Amann R."/>
            <person name="Jetten M.S.M."/>
            <person name="Mascher T."/>
            <person name="Medema M.H."/>
            <person name="Devos D.P."/>
            <person name="Kaster A.-K."/>
            <person name="Ovreas L."/>
            <person name="Rohde M."/>
            <person name="Galperin M.Y."/>
            <person name="Jogler C."/>
        </authorList>
    </citation>
    <scope>NUCLEOTIDE SEQUENCE [LARGE SCALE GENOMIC DNA]</scope>
    <source>
        <strain evidence="7 8">UC8</strain>
    </source>
</reference>
<dbReference type="PANTHER" id="PTHR33546">
    <property type="entry name" value="LARGE, MULTIFUNCTIONAL SECRETED PROTEIN-RELATED"/>
    <property type="match status" value="1"/>
</dbReference>
<dbReference type="PROSITE" id="PS51007">
    <property type="entry name" value="CYTC"/>
    <property type="match status" value="1"/>
</dbReference>
<evidence type="ECO:0000256" key="2">
    <source>
        <dbReference type="ARBA" id="ARBA00022723"/>
    </source>
</evidence>
<dbReference type="InterPro" id="IPR013427">
    <property type="entry name" value="Haem-bd_dom_put"/>
</dbReference>
<dbReference type="NCBIfam" id="TIGR02604">
    <property type="entry name" value="Piru_Ver_Nterm"/>
    <property type="match status" value="1"/>
</dbReference>
<accession>A0A5B9QNP2</accession>
<dbReference type="InterPro" id="IPR011041">
    <property type="entry name" value="Quinoprot_gluc/sorb_DH_b-prop"/>
</dbReference>
<dbReference type="SUPFAM" id="SSF48371">
    <property type="entry name" value="ARM repeat"/>
    <property type="match status" value="1"/>
</dbReference>
<keyword evidence="2 4" id="KW-0479">Metal-binding</keyword>
<dbReference type="Pfam" id="PF00034">
    <property type="entry name" value="Cytochrom_C"/>
    <property type="match status" value="1"/>
</dbReference>
<dbReference type="Gene3D" id="1.10.760.10">
    <property type="entry name" value="Cytochrome c-like domain"/>
    <property type="match status" value="1"/>
</dbReference>
<dbReference type="InterPro" id="IPR016024">
    <property type="entry name" value="ARM-type_fold"/>
</dbReference>
<dbReference type="OrthoDB" id="225269at2"/>
<evidence type="ECO:0000256" key="4">
    <source>
        <dbReference type="PROSITE-ProRule" id="PRU00433"/>
    </source>
</evidence>
<dbReference type="InterPro" id="IPR055557">
    <property type="entry name" value="DUF7133"/>
</dbReference>
<evidence type="ECO:0000256" key="5">
    <source>
        <dbReference type="SAM" id="SignalP"/>
    </source>
</evidence>
<dbReference type="InterPro" id="IPR036909">
    <property type="entry name" value="Cyt_c-like_dom_sf"/>
</dbReference>
<dbReference type="Pfam" id="PF23500">
    <property type="entry name" value="DUF7133"/>
    <property type="match status" value="1"/>
</dbReference>
<dbReference type="NCBIfam" id="TIGR02603">
    <property type="entry name" value="CxxCH_TIGR02603"/>
    <property type="match status" value="1"/>
</dbReference>
<gene>
    <name evidence="7" type="ORF">UC8_10660</name>
</gene>
<dbReference type="InterPro" id="IPR009056">
    <property type="entry name" value="Cyt_c-like_dom"/>
</dbReference>
<evidence type="ECO:0000259" key="6">
    <source>
        <dbReference type="PROSITE" id="PS51007"/>
    </source>
</evidence>
<dbReference type="SUPFAM" id="SSF50952">
    <property type="entry name" value="Soluble quinoprotein glucose dehydrogenase"/>
    <property type="match status" value="1"/>
</dbReference>
<evidence type="ECO:0000256" key="3">
    <source>
        <dbReference type="ARBA" id="ARBA00023004"/>
    </source>
</evidence>
<dbReference type="PANTHER" id="PTHR33546:SF1">
    <property type="entry name" value="LARGE, MULTIFUNCTIONAL SECRETED PROTEIN"/>
    <property type="match status" value="1"/>
</dbReference>
<dbReference type="GO" id="GO:0009055">
    <property type="term" value="F:electron transfer activity"/>
    <property type="evidence" value="ECO:0007669"/>
    <property type="project" value="InterPro"/>
</dbReference>
<dbReference type="InterPro" id="IPR011042">
    <property type="entry name" value="6-blade_b-propeller_TolB-like"/>
</dbReference>
<dbReference type="AlphaFoldDB" id="A0A5B9QNP2"/>
<protein>
    <submittedName>
        <fullName evidence="7">Cytochrome c</fullName>
    </submittedName>
</protein>
<dbReference type="KEGG" id="rul:UC8_10660"/>
<evidence type="ECO:0000313" key="7">
    <source>
        <dbReference type="EMBL" id="QEG39105.1"/>
    </source>
</evidence>
<proteinExistence type="predicted"/>
<keyword evidence="5" id="KW-0732">Signal</keyword>
<dbReference type="EMBL" id="CP042914">
    <property type="protein sequence ID" value="QEG39105.1"/>
    <property type="molecule type" value="Genomic_DNA"/>
</dbReference>
<dbReference type="GO" id="GO:0020037">
    <property type="term" value="F:heme binding"/>
    <property type="evidence" value="ECO:0007669"/>
    <property type="project" value="InterPro"/>
</dbReference>
<evidence type="ECO:0000313" key="8">
    <source>
        <dbReference type="Proteomes" id="UP000325286"/>
    </source>
</evidence>
<dbReference type="Gene3D" id="2.120.10.30">
    <property type="entry name" value="TolB, C-terminal domain"/>
    <property type="match status" value="1"/>
</dbReference>
<dbReference type="InterPro" id="IPR013428">
    <property type="entry name" value="Membrane-bound_put_N"/>
</dbReference>
<evidence type="ECO:0000256" key="1">
    <source>
        <dbReference type="ARBA" id="ARBA00022617"/>
    </source>
</evidence>
<sequence length="1014" mass="112641" precursor="true">MNYRLYSGMVCLALSFSLQLCAEDFPKPFNTESADAKLTTPQEALQGITVPKGFQVTLFAAEPDINQPIALATDDRGRLWVAENYTYSDAATNYDDRMRDRIVILEDVDGDGSFDKRKVFWDQGRRLTSVEIGHGGVWVLDAPNLLFIPDADQDDVPDAEPVVMLDGWDDDAARHTIVNGLRWGPDGWLYGRNGIMAISNVGVPGATPDQRVPMDCGIWRFHPSRHQFEVVCVGTTNPWGMDWDQHGQMFFINTVIGHLWHVVPGARFRRMYGEHLQPHTYGIIEQTADHFHWDTNELWHDIRKDGVTVMTQTTDQAGGGHAHCGMTILQGKPFPQSLQGSVLALNLHGRRINRDTLHRHGATYTARHAPDFMKVADPWFRGVEIITGKAGELFIADWSDVGECHENDGIHRTSGRIYRLAPKGNPADAHPAVGPANQLSNQQLAEYVASPWEWLSRKCLLELSERAANSAIAPEIHQYLLAKFHSDEPETQRLRRLWALHLTGGATDEFLASCLQDPSEHVRCWAIQLLSEDGSLSPTVLAKFQHLAQSDDSGLVLTWLASALQRLRYEDRWPLALALGRHGAYADDRVLPLMVWYGVEPAILASPDQAIEMIATCQLPIVREYISRRMTLEIERQPEIVTQLLDRLSNPAVDSAVVVDVLSGMTEALRGWRKATPVAGWDRFAAANANSDNEEVRRSIRELSLVFGDGRALDELRAIAADGKAKLSERRAAIRALVMARDADVVQLLQKLLGDRDLSKDAITGLASFGHEETPKLLVAKFGRFNLPAQQAAISTLVSRPQFASFLLDAVAAGKIERSLVSAFQLRQMQSSGDAVLRQRVSEMWPELVSQSQETAAQIAELREKLTSERLAAADASAGRALFNQACMNCHTLFGEGAKIAPDLTGAQRNNLNYLLENIVDPSATVSENFKLSVVLLDDGRVLNGVVVARTEKTLTLQTATDQVVVQREEIEHQQESPLSMMPDKLLDVLSDQQVRDLIAYLMSPTQVPLPKGK</sequence>
<feature type="chain" id="PRO_5023008330" evidence="5">
    <location>
        <begin position="23"/>
        <end position="1014"/>
    </location>
</feature>
<dbReference type="Gene3D" id="1.25.10.10">
    <property type="entry name" value="Leucine-rich Repeat Variant"/>
    <property type="match status" value="1"/>
</dbReference>
<feature type="domain" description="Cytochrome c" evidence="6">
    <location>
        <begin position="874"/>
        <end position="1006"/>
    </location>
</feature>
<dbReference type="RefSeq" id="WP_084428116.1">
    <property type="nucleotide sequence ID" value="NZ_CP042914.1"/>
</dbReference>
<keyword evidence="1 4" id="KW-0349">Heme</keyword>
<dbReference type="InterPro" id="IPR011989">
    <property type="entry name" value="ARM-like"/>
</dbReference>
<dbReference type="SUPFAM" id="SSF46626">
    <property type="entry name" value="Cytochrome c"/>
    <property type="match status" value="1"/>
</dbReference>
<organism evidence="7 8">
    <name type="scientific">Roseimaritima ulvae</name>
    <dbReference type="NCBI Taxonomy" id="980254"/>
    <lineage>
        <taxon>Bacteria</taxon>
        <taxon>Pseudomonadati</taxon>
        <taxon>Planctomycetota</taxon>
        <taxon>Planctomycetia</taxon>
        <taxon>Pirellulales</taxon>
        <taxon>Pirellulaceae</taxon>
        <taxon>Roseimaritima</taxon>
    </lineage>
</organism>
<dbReference type="GO" id="GO:0046872">
    <property type="term" value="F:metal ion binding"/>
    <property type="evidence" value="ECO:0007669"/>
    <property type="project" value="UniProtKB-KW"/>
</dbReference>
<keyword evidence="8" id="KW-1185">Reference proteome</keyword>
<keyword evidence="3 4" id="KW-0408">Iron</keyword>
<dbReference type="Proteomes" id="UP000325286">
    <property type="component" value="Chromosome"/>
</dbReference>
<name>A0A5B9QNP2_9BACT</name>
<feature type="signal peptide" evidence="5">
    <location>
        <begin position="1"/>
        <end position="22"/>
    </location>
</feature>